<protein>
    <submittedName>
        <fullName evidence="8">NUDIX hydrolase</fullName>
        <ecNumber evidence="8">3.6.1.55</ecNumber>
    </submittedName>
</protein>
<evidence type="ECO:0000256" key="1">
    <source>
        <dbReference type="ARBA" id="ARBA00001936"/>
    </source>
</evidence>
<comment type="cofactor">
    <cofactor evidence="1">
        <name>Mn(2+)</name>
        <dbReference type="ChEBI" id="CHEBI:29035"/>
    </cofactor>
</comment>
<comment type="cofactor">
    <cofactor evidence="2">
        <name>Mg(2+)</name>
        <dbReference type="ChEBI" id="CHEBI:18420"/>
    </cofactor>
</comment>
<name>A0ABD5U825_9EURY</name>
<dbReference type="InterPro" id="IPR045121">
    <property type="entry name" value="CoAse"/>
</dbReference>
<gene>
    <name evidence="8" type="ORF">ACFQHK_08230</name>
</gene>
<evidence type="ECO:0000256" key="6">
    <source>
        <dbReference type="ARBA" id="ARBA00023211"/>
    </source>
</evidence>
<dbReference type="PROSITE" id="PS51462">
    <property type="entry name" value="NUDIX"/>
    <property type="match status" value="1"/>
</dbReference>
<dbReference type="RefSeq" id="WP_304448180.1">
    <property type="nucleotide sequence ID" value="NZ_JARRAH010000001.1"/>
</dbReference>
<dbReference type="AlphaFoldDB" id="A0ABD5U825"/>
<comment type="caution">
    <text evidence="8">The sequence shown here is derived from an EMBL/GenBank/DDBJ whole genome shotgun (WGS) entry which is preliminary data.</text>
</comment>
<dbReference type="PANTHER" id="PTHR12992:SF11">
    <property type="entry name" value="MITOCHONDRIAL COENZYME A DIPHOSPHATASE NUDT8"/>
    <property type="match status" value="1"/>
</dbReference>
<dbReference type="PANTHER" id="PTHR12992">
    <property type="entry name" value="NUDIX HYDROLASE"/>
    <property type="match status" value="1"/>
</dbReference>
<evidence type="ECO:0000313" key="9">
    <source>
        <dbReference type="Proteomes" id="UP001596406"/>
    </source>
</evidence>
<dbReference type="GO" id="GO:0046872">
    <property type="term" value="F:metal ion binding"/>
    <property type="evidence" value="ECO:0007669"/>
    <property type="project" value="UniProtKB-KW"/>
</dbReference>
<dbReference type="InterPro" id="IPR000086">
    <property type="entry name" value="NUDIX_hydrolase_dom"/>
</dbReference>
<dbReference type="Pfam" id="PF00293">
    <property type="entry name" value="NUDIX"/>
    <property type="match status" value="1"/>
</dbReference>
<dbReference type="InterPro" id="IPR015797">
    <property type="entry name" value="NUDIX_hydrolase-like_dom_sf"/>
</dbReference>
<sequence length="199" mass="22298">MDLSRVAAHRPVEVTDEEREAAVLVPLVARDDGPAILFTKRADHLGEHPGQMSFPGGGREPTDEDLLATALREANEEIGLDPETVEVVGRLDDIRTVTSYSVRPFVAWVPDTTYVPDEREVAEIAVLPVADLTDRSNYESERREHPHYGEVRLHFFHVDGFTVWGATGNMLVQFLELATDWRMPEEVDRVVDPDADLPS</sequence>
<dbReference type="SUPFAM" id="SSF55811">
    <property type="entry name" value="Nudix"/>
    <property type="match status" value="1"/>
</dbReference>
<keyword evidence="9" id="KW-1185">Reference proteome</keyword>
<evidence type="ECO:0000256" key="5">
    <source>
        <dbReference type="ARBA" id="ARBA00022842"/>
    </source>
</evidence>
<dbReference type="Proteomes" id="UP001596406">
    <property type="component" value="Unassembled WGS sequence"/>
</dbReference>
<keyword evidence="5" id="KW-0460">Magnesium</keyword>
<evidence type="ECO:0000256" key="2">
    <source>
        <dbReference type="ARBA" id="ARBA00001946"/>
    </source>
</evidence>
<evidence type="ECO:0000313" key="8">
    <source>
        <dbReference type="EMBL" id="MFC6836496.1"/>
    </source>
</evidence>
<dbReference type="EC" id="3.6.1.55" evidence="8"/>
<keyword evidence="6" id="KW-0464">Manganese</keyword>
<evidence type="ECO:0000256" key="3">
    <source>
        <dbReference type="ARBA" id="ARBA00022723"/>
    </source>
</evidence>
<keyword evidence="4 8" id="KW-0378">Hydrolase</keyword>
<dbReference type="PROSITE" id="PS00893">
    <property type="entry name" value="NUDIX_BOX"/>
    <property type="match status" value="1"/>
</dbReference>
<dbReference type="GO" id="GO:0035539">
    <property type="term" value="F:8-oxo-7,8-dihydrodeoxyguanosine triphosphate pyrophosphatase activity"/>
    <property type="evidence" value="ECO:0007669"/>
    <property type="project" value="UniProtKB-EC"/>
</dbReference>
<organism evidence="8 9">
    <name type="scientific">Halomarina ordinaria</name>
    <dbReference type="NCBI Taxonomy" id="3033939"/>
    <lineage>
        <taxon>Archaea</taxon>
        <taxon>Methanobacteriati</taxon>
        <taxon>Methanobacteriota</taxon>
        <taxon>Stenosarchaea group</taxon>
        <taxon>Halobacteria</taxon>
        <taxon>Halobacteriales</taxon>
        <taxon>Natronomonadaceae</taxon>
        <taxon>Halomarina</taxon>
    </lineage>
</organism>
<dbReference type="EMBL" id="JBHSXM010000001">
    <property type="protein sequence ID" value="MFC6836496.1"/>
    <property type="molecule type" value="Genomic_DNA"/>
</dbReference>
<evidence type="ECO:0000259" key="7">
    <source>
        <dbReference type="PROSITE" id="PS51462"/>
    </source>
</evidence>
<keyword evidence="3" id="KW-0479">Metal-binding</keyword>
<feature type="domain" description="Nudix hydrolase" evidence="7">
    <location>
        <begin position="18"/>
        <end position="151"/>
    </location>
</feature>
<reference evidence="8 9" key="1">
    <citation type="journal article" date="2019" name="Int. J. Syst. Evol. Microbiol.">
        <title>The Global Catalogue of Microorganisms (GCM) 10K type strain sequencing project: providing services to taxonomists for standard genome sequencing and annotation.</title>
        <authorList>
            <consortium name="The Broad Institute Genomics Platform"/>
            <consortium name="The Broad Institute Genome Sequencing Center for Infectious Disease"/>
            <person name="Wu L."/>
            <person name="Ma J."/>
        </authorList>
    </citation>
    <scope>NUCLEOTIDE SEQUENCE [LARGE SCALE GENOMIC DNA]</scope>
    <source>
        <strain evidence="8 9">PSRA2</strain>
    </source>
</reference>
<evidence type="ECO:0000256" key="4">
    <source>
        <dbReference type="ARBA" id="ARBA00022801"/>
    </source>
</evidence>
<dbReference type="CDD" id="cd03426">
    <property type="entry name" value="NUDIX_CoAse_Nudt7"/>
    <property type="match status" value="1"/>
</dbReference>
<proteinExistence type="predicted"/>
<dbReference type="Gene3D" id="3.90.79.10">
    <property type="entry name" value="Nucleoside Triphosphate Pyrophosphohydrolase"/>
    <property type="match status" value="1"/>
</dbReference>
<dbReference type="InterPro" id="IPR020084">
    <property type="entry name" value="NUDIX_hydrolase_CS"/>
</dbReference>
<accession>A0ABD5U825</accession>